<evidence type="ECO:0000313" key="2">
    <source>
        <dbReference type="Proteomes" id="UP000274694"/>
    </source>
</evidence>
<evidence type="ECO:0000313" key="1">
    <source>
        <dbReference type="EMBL" id="RQW96350.1"/>
    </source>
</evidence>
<accession>A0ABX9Y8H2</accession>
<reference evidence="1 2" key="1">
    <citation type="submission" date="2018-05" db="EMBL/GenBank/DDBJ databases">
        <title>Micromonospora from Atacama Desert.</title>
        <authorList>
            <person name="Carro L."/>
            <person name="Goodfellow M."/>
            <person name="Klenk H.-P."/>
        </authorList>
    </citation>
    <scope>NUCLEOTIDE SEQUENCE [LARGE SCALE GENOMIC DNA]</scope>
    <source>
        <strain evidence="1 2">LB41</strain>
    </source>
</reference>
<dbReference type="EMBL" id="QGTA01000114">
    <property type="protein sequence ID" value="RQW96350.1"/>
    <property type="molecule type" value="Genomic_DNA"/>
</dbReference>
<dbReference type="Proteomes" id="UP000274694">
    <property type="component" value="Unassembled WGS sequence"/>
</dbReference>
<sequence length="306" mass="33192">MGAAYTWAAGTTMENEGSDTIRISAPALGRSWRLDAGRVERLLHQVVAEEFEDPAVQQLIRLGLLVEREGADGTSWGPVRRYHAWSGIDHFRDGADSTGGLRASALRLFSQDDLDALREPAAPQGRREQIPEPWAAVVWTALTRVRANRRRLREAVHPAELLYSYGAAHGLLIVSRVDGRVLVTVADPASYGSGVRLASMDAAADPRLDVLAPLAIGVFGDLAAYRRRYRHEKAFRGFLVDGGRLSAEVARALRAKGVSSTTRTGFTDPALLSALGLQPFVHHLAAAYVADEEGAGHRYVATRVAP</sequence>
<keyword evidence="2" id="KW-1185">Reference proteome</keyword>
<comment type="caution">
    <text evidence="1">The sequence shown here is derived from an EMBL/GenBank/DDBJ whole genome shotgun (WGS) entry which is preliminary data.</text>
</comment>
<name>A0ABX9Y8H2_MICCH</name>
<protein>
    <submittedName>
        <fullName evidence="1">Uncharacterized protein</fullName>
    </submittedName>
</protein>
<dbReference type="InterPro" id="IPR000415">
    <property type="entry name" value="Nitroreductase-like"/>
</dbReference>
<proteinExistence type="predicted"/>
<gene>
    <name evidence="1" type="ORF">DLJ60_05170</name>
</gene>
<dbReference type="Gene3D" id="3.40.109.10">
    <property type="entry name" value="NADH Oxidase"/>
    <property type="match status" value="1"/>
</dbReference>
<organism evidence="1 2">
    <name type="scientific">Micromonospora chalcea</name>
    <dbReference type="NCBI Taxonomy" id="1874"/>
    <lineage>
        <taxon>Bacteria</taxon>
        <taxon>Bacillati</taxon>
        <taxon>Actinomycetota</taxon>
        <taxon>Actinomycetes</taxon>
        <taxon>Micromonosporales</taxon>
        <taxon>Micromonosporaceae</taxon>
        <taxon>Micromonospora</taxon>
    </lineage>
</organism>